<evidence type="ECO:0000313" key="3">
    <source>
        <dbReference type="Proteomes" id="UP000028761"/>
    </source>
</evidence>
<feature type="compositionally biased region" description="Low complexity" evidence="1">
    <location>
        <begin position="211"/>
        <end position="227"/>
    </location>
</feature>
<dbReference type="SUPFAM" id="SSF51905">
    <property type="entry name" value="FAD/NAD(P)-binding domain"/>
    <property type="match status" value="1"/>
</dbReference>
<dbReference type="InterPro" id="IPR029731">
    <property type="entry name" value="OSGIN1/2"/>
</dbReference>
<sequence>MRGSGVEAPGSSRGLHPSSARKCPKVGSQAWEARPFLGSSARWPRTRLTPGPPPGRLGGPSSQQLLFRSSLGPRPSRRAPTSLTKSHTEGRRGPDRGPGPDCCRWGRAVCRQTSAPCPRSLGSVRPGPSPRPRLHQSQTSPAAAAPARRGPRAAAAVAASPPCSAPTAAPGDHPPPAPGSPQARSGSRYLEADSGATEPGQPRQRRGAGQGRPADPATPSERAPGAGSLAGGGGGGHGGRARAPLAQRSMPVWCCRCSLAGHFRNYSDTETEGEIFNSLVQYFGDNLGRKVKAMPLVEETSLLEDSSVTFPVVIIGNGPSGICLSYMLSGYRPYLSSEAIHPNTILNSKLEEARHLSIVDQDLEYLSEGLEGRSSNPVAVLFDTLLHPDADFGYDYPSVLHWKLEQHHYIPHLVLGKGPPGGAWHHAFVGESKFILRLEDSVGFTGLSKDGVLVVKFYYSERIQITISNGKSLTGQSPSNMEGSMLTISFGSWMELPGLKFKDWVSSKRRNLKGDRVMPEEIARYYKHYVKVMGLQKNFRENTYITSVSRLYRDQDDDDSQDRDISTKIEKSNFIKRNWEIRGYQRIADGSHVPFCLFAENVALATGTLDSPAHLEIEGEDFPFVFHSMPEFGAAINKGKLRGKVDPVLIVGSGLTAADAVLCAYNSNIPVIHVFRRRVTDPSLIFKQLPKKLYPEYHKVYHMMCTQSYSVDSSLLSDYTSFPEHHVLSFKSDMKCVLQSISGLKKIFKLSAAVVLIGSHPNLSFLKDQGCYLGHKSSQPITCKGNPVEIDTFTYECIKEANLFALGPLVGDNFVRFLKGGALGVTRCLATRQKKKQHLFVERGGGDGIA</sequence>
<dbReference type="FunFam" id="3.50.50.60:FF:000087">
    <property type="entry name" value="oxidative stress-induced growth inhibitor 2 isoform X2"/>
    <property type="match status" value="1"/>
</dbReference>
<dbReference type="OMA" id="CCRCSLT"/>
<accession>A0A8I5MYA8</accession>
<keyword evidence="3" id="KW-1185">Reference proteome</keyword>
<feature type="region of interest" description="Disordered" evidence="1">
    <location>
        <begin position="1"/>
        <end position="242"/>
    </location>
</feature>
<dbReference type="InterPro" id="IPR036188">
    <property type="entry name" value="FAD/NAD-bd_sf"/>
</dbReference>
<dbReference type="PANTHER" id="PTHR15192:SF4">
    <property type="entry name" value="OXIDATIVE STRESS-INDUCED GROWTH INHIBITOR 2"/>
    <property type="match status" value="1"/>
</dbReference>
<dbReference type="AlphaFoldDB" id="A0A8I5MYA8"/>
<evidence type="ECO:0000256" key="1">
    <source>
        <dbReference type="SAM" id="MobiDB-lite"/>
    </source>
</evidence>
<feature type="compositionally biased region" description="Basic and acidic residues" evidence="1">
    <location>
        <begin position="86"/>
        <end position="95"/>
    </location>
</feature>
<dbReference type="Proteomes" id="UP000028761">
    <property type="component" value="Chromosome 8"/>
</dbReference>
<dbReference type="GeneTree" id="ENSGT00390000006658"/>
<evidence type="ECO:0000313" key="2">
    <source>
        <dbReference type="Ensembl" id="ENSPANP00000050980.1"/>
    </source>
</evidence>
<feature type="compositionally biased region" description="Gly residues" evidence="1">
    <location>
        <begin position="228"/>
        <end position="238"/>
    </location>
</feature>
<dbReference type="Gene3D" id="3.50.50.60">
    <property type="entry name" value="FAD/NAD(P)-binding domain"/>
    <property type="match status" value="1"/>
</dbReference>
<proteinExistence type="predicted"/>
<reference evidence="2 3" key="1">
    <citation type="submission" date="2012-03" db="EMBL/GenBank/DDBJ databases">
        <title>Whole Genome Assembly of Papio anubis.</title>
        <authorList>
            <person name="Liu Y.L."/>
            <person name="Abraham K.A."/>
            <person name="Akbar H.A."/>
            <person name="Ali S.A."/>
            <person name="Anosike U.A."/>
            <person name="Aqrawi P.A."/>
            <person name="Arias F.A."/>
            <person name="Attaway T.A."/>
            <person name="Awwad R.A."/>
            <person name="Babu C.B."/>
            <person name="Bandaranaike D.B."/>
            <person name="Battles P.B."/>
            <person name="Bell A.B."/>
            <person name="Beltran B.B."/>
            <person name="Berhane-Mersha D.B."/>
            <person name="Bess C.B."/>
            <person name="Bickham C.B."/>
            <person name="Bolden T.B."/>
            <person name="Carter K.C."/>
            <person name="Chau D.C."/>
            <person name="Chavez A.C."/>
            <person name="Clerc-Blankenburg K.C."/>
            <person name="Coyle M.C."/>
            <person name="Dao M.D."/>
            <person name="Davila M.L.D."/>
            <person name="Davy-Carroll L.D."/>
            <person name="Denson S.D."/>
            <person name="Dinh H.D."/>
            <person name="Fernandez S.F."/>
            <person name="Fernando P.F."/>
            <person name="Forbes L.F."/>
            <person name="Francis C.F."/>
            <person name="Francisco L.F."/>
            <person name="Fu Q.F."/>
            <person name="Garcia-Iii R.G."/>
            <person name="Garrett T.G."/>
            <person name="Gross S.G."/>
            <person name="Gubbala S.G."/>
            <person name="Hirani K.H."/>
            <person name="Hogues M.H."/>
            <person name="Hollins B.H."/>
            <person name="Jackson L.J."/>
            <person name="Javaid M.J."/>
            <person name="Jhangiani S.J."/>
            <person name="Johnson A.J."/>
            <person name="Johnson B.J."/>
            <person name="Jones J.J."/>
            <person name="Joshi V.J."/>
            <person name="Kalu J.K."/>
            <person name="Khan N.K."/>
            <person name="Korchina V.K."/>
            <person name="Kovar C.K."/>
            <person name="Lago L.L."/>
            <person name="Lara F.L."/>
            <person name="Le T.-K.L."/>
            <person name="Lee S.L."/>
            <person name="Legall-Iii F.L."/>
            <person name="Lemon S.L."/>
            <person name="Liu J.L."/>
            <person name="Liu Y.-S.L."/>
            <person name="Liyanage D.L."/>
            <person name="Lopez J.L."/>
            <person name="Lorensuhewa L.L."/>
            <person name="Mata R.M."/>
            <person name="Mathew T.M."/>
            <person name="Mercado C.M."/>
            <person name="Mercado I.M."/>
            <person name="Morales K.M."/>
            <person name="Morgan M.M."/>
            <person name="Munidasa M.M."/>
            <person name="Ngo D.N."/>
            <person name="Nguyen L.N."/>
            <person name="Nguyen T.N."/>
            <person name="Nguyen N.N."/>
            <person name="Obregon M.O."/>
            <person name="Okwuonu G.O."/>
            <person name="Ongeri F.O."/>
            <person name="Onwere C.O."/>
            <person name="Osifeso I.O."/>
            <person name="Parra A.P."/>
            <person name="Patil S.P."/>
            <person name="Perez A.P."/>
            <person name="Perez Y.P."/>
            <person name="Pham C.P."/>
            <person name="Pu L.-L.P."/>
            <person name="Puazo M.P."/>
            <person name="Quiroz J.Q."/>
            <person name="Rouhana J.R."/>
            <person name="Ruiz M.R."/>
            <person name="Ruiz S.-J.R."/>
            <person name="Saada N.S."/>
            <person name="Santibanez J.S."/>
            <person name="Scheel M.S."/>
            <person name="Schneider B.S."/>
            <person name="Simmons D.S."/>
            <person name="Sisson I.S."/>
            <person name="Tang L.-Y.T."/>
            <person name="Thornton R.T."/>
            <person name="Tisius J.T."/>
            <person name="Toledanes G.T."/>
            <person name="Trejos Z.T."/>
            <person name="Usmani K.U."/>
            <person name="Varghese R.V."/>
            <person name="Vattathil S.V."/>
            <person name="Vee V.V."/>
            <person name="Walker D.W."/>
            <person name="Weissenberger G.W."/>
            <person name="White C.W."/>
            <person name="Williams A.W."/>
            <person name="Woodworth J.W."/>
            <person name="Wright R.W."/>
            <person name="Zhu Y.Z."/>
            <person name="Han Y.H."/>
            <person name="Newsham I.N."/>
            <person name="Nazareth L.N."/>
            <person name="Worley K.W."/>
            <person name="Muzny D.M."/>
            <person name="Rogers J.R."/>
            <person name="Gibbs R.G."/>
        </authorList>
    </citation>
    <scope>NUCLEOTIDE SEQUENCE [LARGE SCALE GENOMIC DNA]</scope>
</reference>
<gene>
    <name evidence="2" type="primary">OSGIN2</name>
</gene>
<feature type="compositionally biased region" description="Low complexity" evidence="1">
    <location>
        <begin position="140"/>
        <end position="171"/>
    </location>
</feature>
<organism evidence="2 3">
    <name type="scientific">Papio anubis</name>
    <name type="common">Olive baboon</name>
    <dbReference type="NCBI Taxonomy" id="9555"/>
    <lineage>
        <taxon>Eukaryota</taxon>
        <taxon>Metazoa</taxon>
        <taxon>Chordata</taxon>
        <taxon>Craniata</taxon>
        <taxon>Vertebrata</taxon>
        <taxon>Euteleostomi</taxon>
        <taxon>Mammalia</taxon>
        <taxon>Eutheria</taxon>
        <taxon>Euarchontoglires</taxon>
        <taxon>Primates</taxon>
        <taxon>Haplorrhini</taxon>
        <taxon>Catarrhini</taxon>
        <taxon>Cercopithecidae</taxon>
        <taxon>Cercopithecinae</taxon>
        <taxon>Papio</taxon>
    </lineage>
</organism>
<dbReference type="GO" id="GO:0030308">
    <property type="term" value="P:negative regulation of cell growth"/>
    <property type="evidence" value="ECO:0007669"/>
    <property type="project" value="TreeGrafter"/>
</dbReference>
<dbReference type="GO" id="GO:0008083">
    <property type="term" value="F:growth factor activity"/>
    <property type="evidence" value="ECO:0007669"/>
    <property type="project" value="TreeGrafter"/>
</dbReference>
<reference evidence="2" key="3">
    <citation type="submission" date="2025-09" db="UniProtKB">
        <authorList>
            <consortium name="Ensembl"/>
        </authorList>
    </citation>
    <scope>IDENTIFICATION</scope>
</reference>
<name>A0A8I5MYA8_PAPAN</name>
<dbReference type="Ensembl" id="ENSPANT00000077927.1">
    <property type="protein sequence ID" value="ENSPANP00000050980.1"/>
    <property type="gene ID" value="ENSPANG00000018883.3"/>
</dbReference>
<dbReference type="PANTHER" id="PTHR15192">
    <property type="entry name" value="PROTEIN CBG05349"/>
    <property type="match status" value="1"/>
</dbReference>
<protein>
    <submittedName>
        <fullName evidence="2">Oxidative stress induced growth inhibitor family member 2</fullName>
    </submittedName>
</protein>
<reference evidence="2" key="2">
    <citation type="submission" date="2025-08" db="UniProtKB">
        <authorList>
            <consortium name="Ensembl"/>
        </authorList>
    </citation>
    <scope>IDENTIFICATION</scope>
</reference>